<gene>
    <name evidence="8" type="ordered locus">Acry_2017</name>
</gene>
<dbReference type="AlphaFoldDB" id="A5G035"/>
<dbReference type="Pfam" id="PF00482">
    <property type="entry name" value="T2SSF"/>
    <property type="match status" value="1"/>
</dbReference>
<dbReference type="KEGG" id="acr:Acry_2017"/>
<name>A5G035_ACICJ</name>
<keyword evidence="3 6" id="KW-0812">Transmembrane</keyword>
<feature type="transmembrane region" description="Helical" evidence="6">
    <location>
        <begin position="6"/>
        <end position="27"/>
    </location>
</feature>
<evidence type="ECO:0000313" key="8">
    <source>
        <dbReference type="EMBL" id="ABQ31217.1"/>
    </source>
</evidence>
<evidence type="ECO:0000256" key="3">
    <source>
        <dbReference type="ARBA" id="ARBA00022692"/>
    </source>
</evidence>
<dbReference type="EMBL" id="CP000697">
    <property type="protein sequence ID" value="ABQ31217.1"/>
    <property type="molecule type" value="Genomic_DNA"/>
</dbReference>
<reference evidence="8 9" key="1">
    <citation type="submission" date="2007-05" db="EMBL/GenBank/DDBJ databases">
        <title>Complete sequence of chromosome of Acidiphilium cryptum JF-5.</title>
        <authorList>
            <consortium name="US DOE Joint Genome Institute"/>
            <person name="Copeland A."/>
            <person name="Lucas S."/>
            <person name="Lapidus A."/>
            <person name="Barry K."/>
            <person name="Detter J.C."/>
            <person name="Glavina del Rio T."/>
            <person name="Hammon N."/>
            <person name="Israni S."/>
            <person name="Dalin E."/>
            <person name="Tice H."/>
            <person name="Pitluck S."/>
            <person name="Sims D."/>
            <person name="Brettin T."/>
            <person name="Bruce D."/>
            <person name="Han C."/>
            <person name="Schmutz J."/>
            <person name="Larimer F."/>
            <person name="Land M."/>
            <person name="Hauser L."/>
            <person name="Kyrpides N."/>
            <person name="Kim E."/>
            <person name="Magnuson T."/>
            <person name="Richardson P."/>
        </authorList>
    </citation>
    <scope>NUCLEOTIDE SEQUENCE [LARGE SCALE GENOMIC DNA]</scope>
    <source>
        <strain evidence="8 9">JF-5</strain>
    </source>
</reference>
<dbReference type="eggNOG" id="COG4965">
    <property type="taxonomic scope" value="Bacteria"/>
</dbReference>
<proteinExistence type="predicted"/>
<dbReference type="InterPro" id="IPR042094">
    <property type="entry name" value="T2SS_GspF_sf"/>
</dbReference>
<evidence type="ECO:0000256" key="2">
    <source>
        <dbReference type="ARBA" id="ARBA00022475"/>
    </source>
</evidence>
<evidence type="ECO:0000256" key="5">
    <source>
        <dbReference type="ARBA" id="ARBA00023136"/>
    </source>
</evidence>
<dbReference type="InterPro" id="IPR018076">
    <property type="entry name" value="T2SS_GspF_dom"/>
</dbReference>
<sequence>MTGLLSLILPLSAVMASALVLLGLNFVRADRMQKALDARLARVSGRRLVVSSQDAAAASDPLARFRRPLNSALLLLGVDLVRAPDYPMPWWAIVIAAAVISRGIAYLVGALIPGLGWIVWPPLFLLASRLAFGAVHARRATALLNQFPDALATIVRCVRVGIPVQEALRVVSQDMPAPTSREFGRIADQVAIGTPLELALRQMADRAHLAEYGFFATAISLQARYGGGLAQTLEGLAEVIRKRVAMKARGYALASEARTSALILGIIPLVAALAIEVIQPAYLRVLFVTHGGNIVLAAAVGLLAGGALVMREIIRRSLN</sequence>
<dbReference type="GO" id="GO:0005886">
    <property type="term" value="C:plasma membrane"/>
    <property type="evidence" value="ECO:0007669"/>
    <property type="project" value="UniProtKB-SubCell"/>
</dbReference>
<dbReference type="RefSeq" id="WP_007424589.1">
    <property type="nucleotide sequence ID" value="NC_009484.1"/>
</dbReference>
<keyword evidence="5 6" id="KW-0472">Membrane</keyword>
<dbReference type="STRING" id="349163.Acry_2017"/>
<evidence type="ECO:0000256" key="6">
    <source>
        <dbReference type="SAM" id="Phobius"/>
    </source>
</evidence>
<feature type="domain" description="Type II secretion system protein GspF" evidence="7">
    <location>
        <begin position="151"/>
        <end position="273"/>
    </location>
</feature>
<evidence type="ECO:0000256" key="1">
    <source>
        <dbReference type="ARBA" id="ARBA00004651"/>
    </source>
</evidence>
<dbReference type="Gene3D" id="1.20.81.30">
    <property type="entry name" value="Type II secretion system (T2SS), domain F"/>
    <property type="match status" value="1"/>
</dbReference>
<dbReference type="HOGENOM" id="CLU_064305_1_1_5"/>
<keyword evidence="2" id="KW-1003">Cell membrane</keyword>
<feature type="transmembrane region" description="Helical" evidence="6">
    <location>
        <begin position="118"/>
        <end position="137"/>
    </location>
</feature>
<accession>A5G035</accession>
<feature type="transmembrane region" description="Helical" evidence="6">
    <location>
        <begin position="294"/>
        <end position="314"/>
    </location>
</feature>
<evidence type="ECO:0000259" key="7">
    <source>
        <dbReference type="Pfam" id="PF00482"/>
    </source>
</evidence>
<dbReference type="PANTHER" id="PTHR35007">
    <property type="entry name" value="INTEGRAL MEMBRANE PROTEIN-RELATED"/>
    <property type="match status" value="1"/>
</dbReference>
<dbReference type="PANTHER" id="PTHR35007:SF1">
    <property type="entry name" value="PILUS ASSEMBLY PROTEIN"/>
    <property type="match status" value="1"/>
</dbReference>
<protein>
    <submittedName>
        <fullName evidence="8">Type II secretion system protein</fullName>
    </submittedName>
</protein>
<feature type="transmembrane region" description="Helical" evidence="6">
    <location>
        <begin position="261"/>
        <end position="282"/>
    </location>
</feature>
<comment type="subcellular location">
    <subcellularLocation>
        <location evidence="1">Cell membrane</location>
        <topology evidence="1">Multi-pass membrane protein</topology>
    </subcellularLocation>
</comment>
<dbReference type="Proteomes" id="UP000000245">
    <property type="component" value="Chromosome"/>
</dbReference>
<keyword evidence="9" id="KW-1185">Reference proteome</keyword>
<organism evidence="8 9">
    <name type="scientific">Acidiphilium cryptum (strain JF-5)</name>
    <dbReference type="NCBI Taxonomy" id="349163"/>
    <lineage>
        <taxon>Bacteria</taxon>
        <taxon>Pseudomonadati</taxon>
        <taxon>Pseudomonadota</taxon>
        <taxon>Alphaproteobacteria</taxon>
        <taxon>Acetobacterales</taxon>
        <taxon>Acidocellaceae</taxon>
        <taxon>Acidiphilium</taxon>
    </lineage>
</organism>
<evidence type="ECO:0000313" key="9">
    <source>
        <dbReference type="Proteomes" id="UP000000245"/>
    </source>
</evidence>
<keyword evidence="4 6" id="KW-1133">Transmembrane helix</keyword>
<feature type="transmembrane region" description="Helical" evidence="6">
    <location>
        <begin position="90"/>
        <end position="112"/>
    </location>
</feature>
<evidence type="ECO:0000256" key="4">
    <source>
        <dbReference type="ARBA" id="ARBA00022989"/>
    </source>
</evidence>